<dbReference type="HOGENOM" id="CLU_891861_0_0_1"/>
<dbReference type="AlphaFoldDB" id="F8PI06"/>
<organism evidence="3">
    <name type="scientific">Serpula lacrymans var. lacrymans (strain S7.3)</name>
    <name type="common">Dry rot fungus</name>
    <dbReference type="NCBI Taxonomy" id="936435"/>
    <lineage>
        <taxon>Eukaryota</taxon>
        <taxon>Fungi</taxon>
        <taxon>Dikarya</taxon>
        <taxon>Basidiomycota</taxon>
        <taxon>Agaricomycotina</taxon>
        <taxon>Agaricomycetes</taxon>
        <taxon>Agaricomycetidae</taxon>
        <taxon>Boletales</taxon>
        <taxon>Coniophorineae</taxon>
        <taxon>Serpulaceae</taxon>
        <taxon>Serpula</taxon>
    </lineage>
</organism>
<gene>
    <name evidence="2" type="ORF">SERLA73DRAFT_149355</name>
</gene>
<protein>
    <submittedName>
        <fullName evidence="2">Uncharacterized protein</fullName>
    </submittedName>
</protein>
<feature type="chain" id="PRO_5003376695" evidence="1">
    <location>
        <begin position="24"/>
        <end position="312"/>
    </location>
</feature>
<proteinExistence type="predicted"/>
<evidence type="ECO:0000313" key="3">
    <source>
        <dbReference type="Proteomes" id="UP000008063"/>
    </source>
</evidence>
<reference evidence="3" key="1">
    <citation type="journal article" date="2011" name="Science">
        <title>The plant cell wall-decomposing machinery underlies the functional diversity of forest fungi.</title>
        <authorList>
            <person name="Eastwood D.C."/>
            <person name="Floudas D."/>
            <person name="Binder M."/>
            <person name="Majcherczyk A."/>
            <person name="Schneider P."/>
            <person name="Aerts A."/>
            <person name="Asiegbu F.O."/>
            <person name="Baker S.E."/>
            <person name="Barry K."/>
            <person name="Bendiksby M."/>
            <person name="Blumentritt M."/>
            <person name="Coutinho P.M."/>
            <person name="Cullen D."/>
            <person name="de Vries R.P."/>
            <person name="Gathman A."/>
            <person name="Goodell B."/>
            <person name="Henrissat B."/>
            <person name="Ihrmark K."/>
            <person name="Kauserud H."/>
            <person name="Kohler A."/>
            <person name="LaButti K."/>
            <person name="Lapidus A."/>
            <person name="Lavin J.L."/>
            <person name="Lee Y.-H."/>
            <person name="Lindquist E."/>
            <person name="Lilly W."/>
            <person name="Lucas S."/>
            <person name="Morin E."/>
            <person name="Murat C."/>
            <person name="Oguiza J.A."/>
            <person name="Park J."/>
            <person name="Pisabarro A.G."/>
            <person name="Riley R."/>
            <person name="Rosling A."/>
            <person name="Salamov A."/>
            <person name="Schmidt O."/>
            <person name="Schmutz J."/>
            <person name="Skrede I."/>
            <person name="Stenlid J."/>
            <person name="Wiebenga A."/>
            <person name="Xie X."/>
            <person name="Kuees U."/>
            <person name="Hibbett D.S."/>
            <person name="Hoffmeister D."/>
            <person name="Hoegberg N."/>
            <person name="Martin F."/>
            <person name="Grigoriev I.V."/>
            <person name="Watkinson S.C."/>
        </authorList>
    </citation>
    <scope>NUCLEOTIDE SEQUENCE [LARGE SCALE GENOMIC DNA]</scope>
    <source>
        <strain evidence="3">strain S7.3</strain>
    </source>
</reference>
<feature type="signal peptide" evidence="1">
    <location>
        <begin position="1"/>
        <end position="23"/>
    </location>
</feature>
<evidence type="ECO:0000256" key="1">
    <source>
        <dbReference type="SAM" id="SignalP"/>
    </source>
</evidence>
<accession>F8PI06</accession>
<dbReference type="InParanoid" id="F8PI06"/>
<dbReference type="Proteomes" id="UP000008063">
    <property type="component" value="Unassembled WGS sequence"/>
</dbReference>
<keyword evidence="3" id="KW-1185">Reference proteome</keyword>
<name>F8PI06_SERL3</name>
<evidence type="ECO:0000313" key="2">
    <source>
        <dbReference type="EMBL" id="EGO05102.1"/>
    </source>
</evidence>
<dbReference type="eggNOG" id="ENOG502RD2P">
    <property type="taxonomic scope" value="Eukaryota"/>
</dbReference>
<dbReference type="EMBL" id="GL945474">
    <property type="protein sequence ID" value="EGO05102.1"/>
    <property type="molecule type" value="Genomic_DNA"/>
</dbReference>
<sequence length="312" mass="34870">MHTCSTQSAPTLLNLLTLQLLLGQQTYFILCNTSLQKQCPITLLGSNCAGFCRSKNLLLMAQVTQNEALHKELNYIHSQISTYRKGAHMWEVCWAEEACQCDLMQCYISEEDLKFQVLRLIAVITELSAHNENTPSAHQVRVILSVVTVDSVPSALYPAKEVAIFNKAAAFFAPNTQGLVPGQIVTGKEITFKNVEYLEPHSILKKLGRKDTLSIRYYWDVISKILIMFGPPSSIHKASTEHLCNCFLKAMGVQDASVGTDNISNPMSMWDVSTAESFKVQSNETSDNRPNISIERPQIGLIFPVETYFTKT</sequence>
<keyword evidence="1" id="KW-0732">Signal</keyword>